<dbReference type="NCBIfam" id="NF000586">
    <property type="entry name" value="PRK00011.1"/>
    <property type="match status" value="1"/>
</dbReference>
<comment type="subunit">
    <text evidence="6">Homodimer.</text>
</comment>
<evidence type="ECO:0000256" key="5">
    <source>
        <dbReference type="ARBA" id="ARBA00022898"/>
    </source>
</evidence>
<comment type="catalytic activity">
    <reaction evidence="6">
        <text>(6R)-5,10-methylene-5,6,7,8-tetrahydrofolate + glycine + H2O = (6S)-5,6,7,8-tetrahydrofolate + L-serine</text>
        <dbReference type="Rhea" id="RHEA:15481"/>
        <dbReference type="ChEBI" id="CHEBI:15377"/>
        <dbReference type="ChEBI" id="CHEBI:15636"/>
        <dbReference type="ChEBI" id="CHEBI:33384"/>
        <dbReference type="ChEBI" id="CHEBI:57305"/>
        <dbReference type="ChEBI" id="CHEBI:57453"/>
        <dbReference type="EC" id="2.1.2.1"/>
    </reaction>
</comment>
<dbReference type="GO" id="GO:0004372">
    <property type="term" value="F:glycine hydroxymethyltransferase activity"/>
    <property type="evidence" value="ECO:0007669"/>
    <property type="project" value="UniProtKB-EC"/>
</dbReference>
<gene>
    <name evidence="6 8" type="primary">glyA</name>
    <name evidence="8" type="ORF">ACFOOR_01095</name>
</gene>
<evidence type="ECO:0000256" key="1">
    <source>
        <dbReference type="ARBA" id="ARBA00001933"/>
    </source>
</evidence>
<dbReference type="SUPFAM" id="SSF53383">
    <property type="entry name" value="PLP-dependent transferases"/>
    <property type="match status" value="1"/>
</dbReference>
<comment type="subcellular location">
    <subcellularLocation>
        <location evidence="6">Cytoplasm</location>
    </subcellularLocation>
</comment>
<accession>A0ABV6ZTE2</accession>
<dbReference type="PANTHER" id="PTHR11680:SF35">
    <property type="entry name" value="SERINE HYDROXYMETHYLTRANSFERASE 1"/>
    <property type="match status" value="1"/>
</dbReference>
<comment type="function">
    <text evidence="6">Catalyzes the reversible interconversion of serine and glycine with tetrahydrofolate (THF) serving as the one-carbon carrier. This reaction serves as the major source of one-carbon groups required for the biosynthesis of purines, thymidylate, methionine, and other important biomolecules. Also exhibits THF-independent aldolase activity toward beta-hydroxyamino acids, producing glycine and aldehydes, via a retro-aldol mechanism.</text>
</comment>
<keyword evidence="6" id="KW-0028">Amino-acid biosynthesis</keyword>
<dbReference type="InterPro" id="IPR015421">
    <property type="entry name" value="PyrdxlP-dep_Trfase_major"/>
</dbReference>
<dbReference type="InterPro" id="IPR049943">
    <property type="entry name" value="Ser_HO-MeTrfase-like"/>
</dbReference>
<dbReference type="Proteomes" id="UP001595379">
    <property type="component" value="Unassembled WGS sequence"/>
</dbReference>
<keyword evidence="6" id="KW-0963">Cytoplasm</keyword>
<dbReference type="HAMAP" id="MF_00051">
    <property type="entry name" value="SHMT"/>
    <property type="match status" value="1"/>
</dbReference>
<dbReference type="InterPro" id="IPR039429">
    <property type="entry name" value="SHMT-like_dom"/>
</dbReference>
<dbReference type="InterPro" id="IPR001085">
    <property type="entry name" value="Ser_HO-MeTrfase"/>
</dbReference>
<evidence type="ECO:0000313" key="8">
    <source>
        <dbReference type="EMBL" id="MFC2924693.1"/>
    </source>
</evidence>
<feature type="modified residue" description="N6-(pyridoxal phosphate)lysine" evidence="6">
    <location>
        <position position="238"/>
    </location>
</feature>
<evidence type="ECO:0000259" key="7">
    <source>
        <dbReference type="Pfam" id="PF00464"/>
    </source>
</evidence>
<dbReference type="Pfam" id="PF00464">
    <property type="entry name" value="SHMT"/>
    <property type="match status" value="1"/>
</dbReference>
<evidence type="ECO:0000256" key="4">
    <source>
        <dbReference type="ARBA" id="ARBA00022679"/>
    </source>
</evidence>
<feature type="site" description="Plays an important role in substrate specificity" evidence="6">
    <location>
        <position position="237"/>
    </location>
</feature>
<evidence type="ECO:0000313" key="9">
    <source>
        <dbReference type="Proteomes" id="UP001595379"/>
    </source>
</evidence>
<proteinExistence type="inferred from homology"/>
<dbReference type="InterPro" id="IPR019798">
    <property type="entry name" value="Ser_HO-MeTrfase_PLP_BS"/>
</dbReference>
<dbReference type="Gene3D" id="3.40.640.10">
    <property type="entry name" value="Type I PLP-dependent aspartate aminotransferase-like (Major domain)"/>
    <property type="match status" value="1"/>
</dbReference>
<dbReference type="EMBL" id="JBHRSV010000001">
    <property type="protein sequence ID" value="MFC2924693.1"/>
    <property type="molecule type" value="Genomic_DNA"/>
</dbReference>
<comment type="cofactor">
    <cofactor evidence="1 6">
        <name>pyridoxal 5'-phosphate</name>
        <dbReference type="ChEBI" id="CHEBI:597326"/>
    </cofactor>
</comment>
<dbReference type="PROSITE" id="PS00096">
    <property type="entry name" value="SHMT"/>
    <property type="match status" value="1"/>
</dbReference>
<dbReference type="CDD" id="cd00378">
    <property type="entry name" value="SHMT"/>
    <property type="match status" value="1"/>
</dbReference>
<name>A0ABV6ZTE2_9PROT</name>
<dbReference type="PANTHER" id="PTHR11680">
    <property type="entry name" value="SERINE HYDROXYMETHYLTRANSFERASE"/>
    <property type="match status" value="1"/>
</dbReference>
<dbReference type="PIRSF" id="PIRSF000412">
    <property type="entry name" value="SHMT"/>
    <property type="match status" value="1"/>
</dbReference>
<dbReference type="Gene3D" id="3.90.1150.10">
    <property type="entry name" value="Aspartate Aminotransferase, domain 1"/>
    <property type="match status" value="1"/>
</dbReference>
<keyword evidence="3 6" id="KW-0554">One-carbon metabolism</keyword>
<evidence type="ECO:0000256" key="3">
    <source>
        <dbReference type="ARBA" id="ARBA00022563"/>
    </source>
</evidence>
<sequence>MSGSIAQTQQFFTQSLADRDPDLAQAIRQEVRRQQDQIELIASENIVSRAVLEAQGSPLTNKYAEGYPGKRYYGGCEFVDIAEELAIERARQLFGAAYVNVQPSSGSQANQGVFLALLRPGDRILGMGLDAGGHLTHGAKPNMSGKWFEAHAYGVREDNALIDYDKLREQAKEVQPKMIIAGGSAYPRVIDFEAFRSIADEVGAYLMVDMAHFAGLVAGGVYPNPLPHADVVTTTTHKTLRGPRGGMILSRDVELGKKFNSAIFPGLQGGPLMHVIAGKAVAFGEALKPEFKDYARAVVENCRVMADAVQAAGYAVVSGGTDSHLALIDLRPKSLTGDIGEKALERAGMTCNKNGVPFDPEKPTVTSGLRVGSPAGTTRGFGTDEFRQIGVWMGEVLDALAANRSGDAAVEKRVRDAVTELTGRFPIYPELT</sequence>
<keyword evidence="9" id="KW-1185">Reference proteome</keyword>
<evidence type="ECO:0000256" key="2">
    <source>
        <dbReference type="ARBA" id="ARBA00006376"/>
    </source>
</evidence>
<dbReference type="RefSeq" id="WP_343163595.1">
    <property type="nucleotide sequence ID" value="NZ_JBHRSV010000001.1"/>
</dbReference>
<comment type="caution">
    <text evidence="8">The sequence shown here is derived from an EMBL/GenBank/DDBJ whole genome shotgun (WGS) entry which is preliminary data.</text>
</comment>
<comment type="similarity">
    <text evidence="2 6">Belongs to the SHMT family.</text>
</comment>
<reference evidence="9" key="1">
    <citation type="journal article" date="2019" name="Int. J. Syst. Evol. Microbiol.">
        <title>The Global Catalogue of Microorganisms (GCM) 10K type strain sequencing project: providing services to taxonomists for standard genome sequencing and annotation.</title>
        <authorList>
            <consortium name="The Broad Institute Genomics Platform"/>
            <consortium name="The Broad Institute Genome Sequencing Center for Infectious Disease"/>
            <person name="Wu L."/>
            <person name="Ma J."/>
        </authorList>
    </citation>
    <scope>NUCLEOTIDE SEQUENCE [LARGE SCALE GENOMIC DNA]</scope>
    <source>
        <strain evidence="9">KCTC 52487</strain>
    </source>
</reference>
<protein>
    <recommendedName>
        <fullName evidence="6">Serine hydroxymethyltransferase</fullName>
        <shortName evidence="6">SHMT</shortName>
        <shortName evidence="6">Serine methylase</shortName>
        <ecNumber evidence="6">2.1.2.1</ecNumber>
    </recommendedName>
</protein>
<feature type="binding site" evidence="6">
    <location>
        <position position="129"/>
    </location>
    <ligand>
        <name>(6S)-5,6,7,8-tetrahydrofolate</name>
        <dbReference type="ChEBI" id="CHEBI:57453"/>
    </ligand>
</feature>
<dbReference type="EC" id="2.1.2.1" evidence="6"/>
<comment type="pathway">
    <text evidence="6">One-carbon metabolism; tetrahydrofolate interconversion.</text>
</comment>
<feature type="domain" description="Serine hydroxymethyltransferase-like" evidence="7">
    <location>
        <begin position="16"/>
        <end position="392"/>
    </location>
</feature>
<dbReference type="InterPro" id="IPR015422">
    <property type="entry name" value="PyrdxlP-dep_Trfase_small"/>
</dbReference>
<evidence type="ECO:0000256" key="6">
    <source>
        <dbReference type="HAMAP-Rule" id="MF_00051"/>
    </source>
</evidence>
<keyword evidence="4 6" id="KW-0808">Transferase</keyword>
<dbReference type="InterPro" id="IPR015424">
    <property type="entry name" value="PyrdxlP-dep_Trfase"/>
</dbReference>
<keyword evidence="5 6" id="KW-0663">Pyridoxal phosphate</keyword>
<comment type="pathway">
    <text evidence="6">Amino-acid biosynthesis; glycine biosynthesis; glycine from L-serine: step 1/1.</text>
</comment>
<feature type="binding site" evidence="6">
    <location>
        <begin position="133"/>
        <end position="135"/>
    </location>
    <ligand>
        <name>(6S)-5,6,7,8-tetrahydrofolate</name>
        <dbReference type="ChEBI" id="CHEBI:57453"/>
    </ligand>
</feature>
<comment type="caution">
    <text evidence="6">Lacks conserved residue(s) required for the propagation of feature annotation.</text>
</comment>
<organism evidence="8 9">
    <name type="scientific">Hyphobacterium vulgare</name>
    <dbReference type="NCBI Taxonomy" id="1736751"/>
    <lineage>
        <taxon>Bacteria</taxon>
        <taxon>Pseudomonadati</taxon>
        <taxon>Pseudomonadota</taxon>
        <taxon>Alphaproteobacteria</taxon>
        <taxon>Maricaulales</taxon>
        <taxon>Maricaulaceae</taxon>
        <taxon>Hyphobacterium</taxon>
    </lineage>
</organism>